<keyword evidence="1" id="KW-0067">ATP-binding</keyword>
<accession>D7G2M6</accession>
<dbReference type="EMBL" id="FN649748">
    <property type="protein sequence ID" value="CBJ26851.1"/>
    <property type="molecule type" value="Genomic_DNA"/>
</dbReference>
<evidence type="ECO:0000256" key="2">
    <source>
        <dbReference type="SAM" id="MobiDB-lite"/>
    </source>
</evidence>
<feature type="compositionally biased region" description="Low complexity" evidence="2">
    <location>
        <begin position="1"/>
        <end position="13"/>
    </location>
</feature>
<evidence type="ECO:0000313" key="4">
    <source>
        <dbReference type="Proteomes" id="UP000002630"/>
    </source>
</evidence>
<dbReference type="InParanoid" id="D7G2M6"/>
<keyword evidence="1" id="KW-0547">Nucleotide-binding</keyword>
<dbReference type="Gene3D" id="3.30.200.20">
    <property type="entry name" value="Phosphorylase Kinase, domain 1"/>
    <property type="match status" value="1"/>
</dbReference>
<dbReference type="InterPro" id="IPR017441">
    <property type="entry name" value="Protein_kinase_ATP_BS"/>
</dbReference>
<organism evidence="3 4">
    <name type="scientific">Ectocarpus siliculosus</name>
    <name type="common">Brown alga</name>
    <name type="synonym">Conferva siliculosa</name>
    <dbReference type="NCBI Taxonomy" id="2880"/>
    <lineage>
        <taxon>Eukaryota</taxon>
        <taxon>Sar</taxon>
        <taxon>Stramenopiles</taxon>
        <taxon>Ochrophyta</taxon>
        <taxon>PX clade</taxon>
        <taxon>Phaeophyceae</taxon>
        <taxon>Ectocarpales</taxon>
        <taxon>Ectocarpaceae</taxon>
        <taxon>Ectocarpus</taxon>
    </lineage>
</organism>
<gene>
    <name evidence="3" type="ORF">Esi_0048_0058</name>
</gene>
<evidence type="ECO:0008006" key="5">
    <source>
        <dbReference type="Google" id="ProtNLM"/>
    </source>
</evidence>
<keyword evidence="4" id="KW-1185">Reference proteome</keyword>
<feature type="region of interest" description="Disordered" evidence="2">
    <location>
        <begin position="1"/>
        <end position="24"/>
    </location>
</feature>
<feature type="binding site" evidence="1">
    <location>
        <position position="68"/>
    </location>
    <ligand>
        <name>ATP</name>
        <dbReference type="ChEBI" id="CHEBI:30616"/>
    </ligand>
</feature>
<evidence type="ECO:0000313" key="3">
    <source>
        <dbReference type="EMBL" id="CBJ26851.1"/>
    </source>
</evidence>
<dbReference type="AlphaFoldDB" id="D7G2M6"/>
<dbReference type="EMBL" id="FN648685">
    <property type="protein sequence ID" value="CBJ26851.1"/>
    <property type="molecule type" value="Genomic_DNA"/>
</dbReference>
<dbReference type="SUPFAM" id="SSF56112">
    <property type="entry name" value="Protein kinase-like (PK-like)"/>
    <property type="match status" value="1"/>
</dbReference>
<evidence type="ECO:0000256" key="1">
    <source>
        <dbReference type="PROSITE-ProRule" id="PRU10141"/>
    </source>
</evidence>
<dbReference type="GO" id="GO:0005524">
    <property type="term" value="F:ATP binding"/>
    <property type="evidence" value="ECO:0007669"/>
    <property type="project" value="UniProtKB-UniRule"/>
</dbReference>
<dbReference type="Proteomes" id="UP000002630">
    <property type="component" value="Linkage Group LG23"/>
</dbReference>
<proteinExistence type="predicted"/>
<dbReference type="PROSITE" id="PS00107">
    <property type="entry name" value="PROTEIN_KINASE_ATP"/>
    <property type="match status" value="1"/>
</dbReference>
<dbReference type="InterPro" id="IPR011009">
    <property type="entry name" value="Kinase-like_dom_sf"/>
</dbReference>
<protein>
    <recommendedName>
        <fullName evidence="5">Protein kinase domain-containing protein</fullName>
    </recommendedName>
</protein>
<sequence length="71" mass="7569">MSSSLADASLLGSTQNGDAMGSGDNALSFNDSDFYLNMDDVDIGPQIGQGAFSKVYLGRYFGELVARKLLR</sequence>
<reference evidence="3 4" key="1">
    <citation type="journal article" date="2010" name="Nature">
        <title>The Ectocarpus genome and the independent evolution of multicellularity in brown algae.</title>
        <authorList>
            <person name="Cock J.M."/>
            <person name="Sterck L."/>
            <person name="Rouze P."/>
            <person name="Scornet D."/>
            <person name="Allen A.E."/>
            <person name="Amoutzias G."/>
            <person name="Anthouard V."/>
            <person name="Artiguenave F."/>
            <person name="Aury J.M."/>
            <person name="Badger J.H."/>
            <person name="Beszteri B."/>
            <person name="Billiau K."/>
            <person name="Bonnet E."/>
            <person name="Bothwell J.H."/>
            <person name="Bowler C."/>
            <person name="Boyen C."/>
            <person name="Brownlee C."/>
            <person name="Carrano C.J."/>
            <person name="Charrier B."/>
            <person name="Cho G.Y."/>
            <person name="Coelho S.M."/>
            <person name="Collen J."/>
            <person name="Corre E."/>
            <person name="Da Silva C."/>
            <person name="Delage L."/>
            <person name="Delaroque N."/>
            <person name="Dittami S.M."/>
            <person name="Doulbeau S."/>
            <person name="Elias M."/>
            <person name="Farnham G."/>
            <person name="Gachon C.M."/>
            <person name="Gschloessl B."/>
            <person name="Heesch S."/>
            <person name="Jabbari K."/>
            <person name="Jubin C."/>
            <person name="Kawai H."/>
            <person name="Kimura K."/>
            <person name="Kloareg B."/>
            <person name="Kupper F.C."/>
            <person name="Lang D."/>
            <person name="Le Bail A."/>
            <person name="Leblanc C."/>
            <person name="Lerouge P."/>
            <person name="Lohr M."/>
            <person name="Lopez P.J."/>
            <person name="Martens C."/>
            <person name="Maumus F."/>
            <person name="Michel G."/>
            <person name="Miranda-Saavedra D."/>
            <person name="Morales J."/>
            <person name="Moreau H."/>
            <person name="Motomura T."/>
            <person name="Nagasato C."/>
            <person name="Napoli C.A."/>
            <person name="Nelson D.R."/>
            <person name="Nyvall-Collen P."/>
            <person name="Peters A.F."/>
            <person name="Pommier C."/>
            <person name="Potin P."/>
            <person name="Poulain J."/>
            <person name="Quesneville H."/>
            <person name="Read B."/>
            <person name="Rensing S.A."/>
            <person name="Ritter A."/>
            <person name="Rousvoal S."/>
            <person name="Samanta M."/>
            <person name="Samson G."/>
            <person name="Schroeder D.C."/>
            <person name="Segurens B."/>
            <person name="Strittmatter M."/>
            <person name="Tonon T."/>
            <person name="Tregear J.W."/>
            <person name="Valentin K."/>
            <person name="von Dassow P."/>
            <person name="Yamagishi T."/>
            <person name="Van de Peer Y."/>
            <person name="Wincker P."/>
        </authorList>
    </citation>
    <scope>NUCLEOTIDE SEQUENCE [LARGE SCALE GENOMIC DNA]</scope>
    <source>
        <strain evidence="4">Ec32 / CCAP1310/4</strain>
    </source>
</reference>
<name>D7G2M6_ECTSI</name>